<organism evidence="2 3">
    <name type="scientific">Sphingomonas glaciei</name>
    <dbReference type="NCBI Taxonomy" id="2938948"/>
    <lineage>
        <taxon>Bacteria</taxon>
        <taxon>Pseudomonadati</taxon>
        <taxon>Pseudomonadota</taxon>
        <taxon>Alphaproteobacteria</taxon>
        <taxon>Sphingomonadales</taxon>
        <taxon>Sphingomonadaceae</taxon>
        <taxon>Sphingomonas</taxon>
    </lineage>
</organism>
<feature type="domain" description="YdhG-like" evidence="1">
    <location>
        <begin position="25"/>
        <end position="128"/>
    </location>
</feature>
<keyword evidence="3" id="KW-1185">Reference proteome</keyword>
<sequence>MSETKTKPTGADVSAFLDTVEHPTRRADGHALRTLFERVSSEPACLWGPSIVGFGSRHYRYESGREGDTPRIAFSPRKASLVFYLHHYDGYDADLATLGKHKPGKGCLYIGKLADVDQARLETMVRKAWEASA</sequence>
<dbReference type="Proteomes" id="UP000831921">
    <property type="component" value="Chromosome"/>
</dbReference>
<evidence type="ECO:0000313" key="2">
    <source>
        <dbReference type="EMBL" id="UUR07506.1"/>
    </source>
</evidence>
<dbReference type="Pfam" id="PF08818">
    <property type="entry name" value="DUF1801"/>
    <property type="match status" value="1"/>
</dbReference>
<protein>
    <submittedName>
        <fullName evidence="2">DUF1801 domain-containing protein</fullName>
    </submittedName>
</protein>
<evidence type="ECO:0000259" key="1">
    <source>
        <dbReference type="Pfam" id="PF08818"/>
    </source>
</evidence>
<dbReference type="RefSeq" id="WP_249455241.1">
    <property type="nucleotide sequence ID" value="NZ_CP097253.1"/>
</dbReference>
<dbReference type="EMBL" id="CP097253">
    <property type="protein sequence ID" value="UUR07506.1"/>
    <property type="molecule type" value="Genomic_DNA"/>
</dbReference>
<reference evidence="2 3" key="1">
    <citation type="submission" date="2022-05" db="EMBL/GenBank/DDBJ databases">
        <title>S8-45 Sphingomonas ultraviolaceadurans.</title>
        <authorList>
            <person name="Liu Y."/>
        </authorList>
    </citation>
    <scope>NUCLEOTIDE SEQUENCE [LARGE SCALE GENOMIC DNA]</scope>
    <source>
        <strain evidence="2 3">S8-45</strain>
    </source>
</reference>
<accession>A0ABY5MU61</accession>
<proteinExistence type="predicted"/>
<name>A0ABY5MU61_9SPHN</name>
<dbReference type="InterPro" id="IPR014922">
    <property type="entry name" value="YdhG-like"/>
</dbReference>
<gene>
    <name evidence="2" type="ORF">M1K48_11235</name>
</gene>
<evidence type="ECO:0000313" key="3">
    <source>
        <dbReference type="Proteomes" id="UP000831921"/>
    </source>
</evidence>